<evidence type="ECO:0000313" key="2">
    <source>
        <dbReference type="EMBL" id="OWV34412.1"/>
    </source>
</evidence>
<sequence>MKLDFSGKTALVVGGSSGIGRAAARAIRDAGGTVTVTGTRASADEYEGLEGLSFHRLDTADRQGVAALGNAFERLDILINAAGTVMYGRKEFEVGNFEKILAANLTGMFQLCETLRPRLAEADDGNIVNIGSVASHRGTIAQPAYGASKGGVLTLTKSLALAYARSGVRVNQVSPGLVQTKLTSISWEDEDRKSGIEKHIPLGRIGQPEDIAGAILLLASSASRWTTGTDIIVDGGSTA</sequence>
<dbReference type="OrthoDB" id="286404at2"/>
<dbReference type="SUPFAM" id="SSF51735">
    <property type="entry name" value="NAD(P)-binding Rossmann-fold domains"/>
    <property type="match status" value="1"/>
</dbReference>
<keyword evidence="3" id="KW-1185">Reference proteome</keyword>
<dbReference type="InterPro" id="IPR036291">
    <property type="entry name" value="NAD(P)-bd_dom_sf"/>
</dbReference>
<dbReference type="Pfam" id="PF13561">
    <property type="entry name" value="adh_short_C2"/>
    <property type="match status" value="1"/>
</dbReference>
<dbReference type="Proteomes" id="UP000198462">
    <property type="component" value="Unassembled WGS sequence"/>
</dbReference>
<proteinExistence type="inferred from homology"/>
<accession>A0A219B7P1</accession>
<name>A0A219B7P1_9SPHN</name>
<evidence type="ECO:0008006" key="4">
    <source>
        <dbReference type="Google" id="ProtNLM"/>
    </source>
</evidence>
<dbReference type="EMBL" id="NFZT01000001">
    <property type="protein sequence ID" value="OWV34412.1"/>
    <property type="molecule type" value="Genomic_DNA"/>
</dbReference>
<gene>
    <name evidence="2" type="ORF">B5C34_13720</name>
</gene>
<dbReference type="PRINTS" id="PR00080">
    <property type="entry name" value="SDRFAMILY"/>
</dbReference>
<dbReference type="GO" id="GO:0016616">
    <property type="term" value="F:oxidoreductase activity, acting on the CH-OH group of donors, NAD or NADP as acceptor"/>
    <property type="evidence" value="ECO:0007669"/>
    <property type="project" value="TreeGrafter"/>
</dbReference>
<dbReference type="PRINTS" id="PR00081">
    <property type="entry name" value="GDHRDH"/>
</dbReference>
<dbReference type="InterPro" id="IPR020904">
    <property type="entry name" value="Sc_DH/Rdtase_CS"/>
</dbReference>
<evidence type="ECO:0000313" key="3">
    <source>
        <dbReference type="Proteomes" id="UP000198462"/>
    </source>
</evidence>
<protein>
    <recommendedName>
        <fullName evidence="4">3-oxoacyl-[acyl-carrier protein] reductase</fullName>
    </recommendedName>
</protein>
<dbReference type="PROSITE" id="PS00061">
    <property type="entry name" value="ADH_SHORT"/>
    <property type="match status" value="1"/>
</dbReference>
<comment type="similarity">
    <text evidence="1">Belongs to the short-chain dehydrogenases/reductases (SDR) family.</text>
</comment>
<dbReference type="RefSeq" id="WP_088713112.1">
    <property type="nucleotide sequence ID" value="NZ_NFZT01000001.1"/>
</dbReference>
<dbReference type="FunFam" id="3.40.50.720:FF:000084">
    <property type="entry name" value="Short-chain dehydrogenase reductase"/>
    <property type="match status" value="1"/>
</dbReference>
<reference evidence="3" key="1">
    <citation type="submission" date="2017-05" db="EMBL/GenBank/DDBJ databases">
        <authorList>
            <person name="Lin X."/>
        </authorList>
    </citation>
    <scope>NUCLEOTIDE SEQUENCE [LARGE SCALE GENOMIC DNA]</scope>
    <source>
        <strain evidence="3">JLT2012</strain>
    </source>
</reference>
<dbReference type="Gene3D" id="3.40.50.720">
    <property type="entry name" value="NAD(P)-binding Rossmann-like Domain"/>
    <property type="match status" value="1"/>
</dbReference>
<dbReference type="PANTHER" id="PTHR42760:SF132">
    <property type="entry name" value="SHORT-CHAIN DEHYDROGENASE_REDUCTASE FAMILY PROTEIN"/>
    <property type="match status" value="1"/>
</dbReference>
<comment type="caution">
    <text evidence="2">The sequence shown here is derived from an EMBL/GenBank/DDBJ whole genome shotgun (WGS) entry which is preliminary data.</text>
</comment>
<dbReference type="AlphaFoldDB" id="A0A219B7P1"/>
<evidence type="ECO:0000256" key="1">
    <source>
        <dbReference type="ARBA" id="ARBA00006484"/>
    </source>
</evidence>
<dbReference type="PANTHER" id="PTHR42760">
    <property type="entry name" value="SHORT-CHAIN DEHYDROGENASES/REDUCTASES FAMILY MEMBER"/>
    <property type="match status" value="1"/>
</dbReference>
<dbReference type="InterPro" id="IPR002347">
    <property type="entry name" value="SDR_fam"/>
</dbReference>
<organism evidence="2 3">
    <name type="scientific">Pacificimonas flava</name>
    <dbReference type="NCBI Taxonomy" id="1234595"/>
    <lineage>
        <taxon>Bacteria</taxon>
        <taxon>Pseudomonadati</taxon>
        <taxon>Pseudomonadota</taxon>
        <taxon>Alphaproteobacteria</taxon>
        <taxon>Sphingomonadales</taxon>
        <taxon>Sphingosinicellaceae</taxon>
        <taxon>Pacificimonas</taxon>
    </lineage>
</organism>